<evidence type="ECO:0000313" key="2">
    <source>
        <dbReference type="Proteomes" id="UP000792671"/>
    </source>
</evidence>
<dbReference type="OrthoDB" id="24772at10239"/>
<proteinExistence type="predicted"/>
<name>A0A916KQR6_9POXV</name>
<gene>
    <name evidence="1" type="ORF">MYSEV_232</name>
</gene>
<reference evidence="1 2" key="1">
    <citation type="journal article" date="2013" name="J. Virol.">
        <title>New Insights into the Evolution of Entomopoxvirinae from the Complete Genome Sequences of Four Entomopoxviruses Infecting Adoxophyes honmai, Choristoneura biennis, Choristoneura rosaceana, and Mythimna separata.</title>
        <authorList>
            <person name="Theze J."/>
            <person name="Takatsuka J."/>
            <person name="Li Z."/>
            <person name="Gallais J."/>
            <person name="Doucet D."/>
            <person name="Arif B."/>
            <person name="Nakai M."/>
            <person name="Herniou E.A."/>
        </authorList>
    </citation>
    <scope>NUCLEOTIDE SEQUENCE [LARGE SCALE GENOMIC DNA]</scope>
</reference>
<dbReference type="GeneID" id="15613854"/>
<protein>
    <submittedName>
        <fullName evidence="1">Uncharacterized protein</fullName>
    </submittedName>
</protein>
<organism evidence="1 2">
    <name type="scientific">Mythimna separata entomopoxvirus 'L'</name>
    <dbReference type="NCBI Taxonomy" id="1293572"/>
    <lineage>
        <taxon>Viruses</taxon>
        <taxon>Varidnaviria</taxon>
        <taxon>Bamfordvirae</taxon>
        <taxon>Nucleocytoviricota</taxon>
        <taxon>Pokkesviricetes</taxon>
        <taxon>Chitovirales</taxon>
        <taxon>Poxviridae</taxon>
        <taxon>Entomopoxvirinae</taxon>
        <taxon>Betaentomopoxvirus</taxon>
        <taxon>Betaentomopoxvirus mseparata</taxon>
        <taxon>Mythimna separata entomopoxvirus</taxon>
    </lineage>
</organism>
<dbReference type="KEGG" id="vg:15613854"/>
<keyword evidence="2" id="KW-1185">Reference proteome</keyword>
<evidence type="ECO:0000313" key="1">
    <source>
        <dbReference type="EMBL" id="CCU56430.1"/>
    </source>
</evidence>
<dbReference type="EMBL" id="HF679134">
    <property type="protein sequence ID" value="CCU56430.1"/>
    <property type="molecule type" value="Genomic_DNA"/>
</dbReference>
<sequence>MDRFLFSNKLYDLSNYYSVYMYCNIKIIVNNNKKFKFLDISLFLDENFEDWIANNDKILKKYNIIFDEINNINPKIDGLYTNLKNINMLLLLLENDIYSEYITNKIFNMISINFTNNKQNFIELLESKNKYNEEIDKLDDYIKILAYELPR</sequence>
<dbReference type="RefSeq" id="YP_008003749.1">
    <property type="nucleotide sequence ID" value="NC_021246.1"/>
</dbReference>
<dbReference type="Proteomes" id="UP000792671">
    <property type="component" value="Genome"/>
</dbReference>
<accession>A0A916KQR6</accession>